<dbReference type="PANTHER" id="PTHR33371">
    <property type="entry name" value="INTERMEMBRANE PHOSPHOLIPID TRANSPORT SYSTEM BINDING PROTEIN MLAD-RELATED"/>
    <property type="match status" value="1"/>
</dbReference>
<dbReference type="GO" id="GO:0005576">
    <property type="term" value="C:extracellular region"/>
    <property type="evidence" value="ECO:0007669"/>
    <property type="project" value="TreeGrafter"/>
</dbReference>
<comment type="caution">
    <text evidence="3">The sequence shown here is derived from an EMBL/GenBank/DDBJ whole genome shotgun (WGS) entry which is preliminary data.</text>
</comment>
<feature type="transmembrane region" description="Helical" evidence="1">
    <location>
        <begin position="7"/>
        <end position="29"/>
    </location>
</feature>
<proteinExistence type="predicted"/>
<sequence>MIRANQLVMGGIAIGIVVVVAAALGVLYLRPIGYARYEADLTNASGVRPGDQVRVAGILVGKVDSLSLNGNRVRMRFAVKDGVRLGRDTGMEIKLLTPVGGRYIQLQPRGAEPLGRHVIASDRVAGTYDLVSLIEMATPKAAELDGAKMRSLIETIEEGMSGAPTAIGDILGSTSQLASRLSSRSDQLGQALRVSDEYVRATADDRQVLFTLVKNLGKIGVELGVRHQQVRRVFNLLTRLFLFLERPILAYAQAVEPSVDSVLQMLERLEAKVNGMGRAVAQVDQALAVVKRMVGDDGIAIDQSHRVVTGIRICVPSPDRRC</sequence>
<dbReference type="InterPro" id="IPR052336">
    <property type="entry name" value="MlaD_Phospholipid_Transporter"/>
</dbReference>
<accession>A0A7M3SVG6</accession>
<organism evidence="3 4">
    <name type="scientific">Gordonia crocea</name>
    <dbReference type="NCBI Taxonomy" id="589162"/>
    <lineage>
        <taxon>Bacteria</taxon>
        <taxon>Bacillati</taxon>
        <taxon>Actinomycetota</taxon>
        <taxon>Actinomycetes</taxon>
        <taxon>Mycobacteriales</taxon>
        <taxon>Gordoniaceae</taxon>
        <taxon>Gordonia</taxon>
    </lineage>
</organism>
<keyword evidence="4" id="KW-1185">Reference proteome</keyword>
<dbReference type="InterPro" id="IPR003399">
    <property type="entry name" value="Mce/MlaD"/>
</dbReference>
<protein>
    <recommendedName>
        <fullName evidence="2">Mce/MlaD domain-containing protein</fullName>
    </recommendedName>
</protein>
<name>A0A7M3SVG6_9ACTN</name>
<evidence type="ECO:0000313" key="3">
    <source>
        <dbReference type="EMBL" id="GED96640.1"/>
    </source>
</evidence>
<dbReference type="EMBL" id="BJOU01000001">
    <property type="protein sequence ID" value="GED96640.1"/>
    <property type="molecule type" value="Genomic_DNA"/>
</dbReference>
<dbReference type="PANTHER" id="PTHR33371:SF18">
    <property type="entry name" value="MCE-FAMILY PROTEIN MCE3C"/>
    <property type="match status" value="1"/>
</dbReference>
<dbReference type="AlphaFoldDB" id="A0A7M3SVG6"/>
<evidence type="ECO:0000256" key="1">
    <source>
        <dbReference type="SAM" id="Phobius"/>
    </source>
</evidence>
<evidence type="ECO:0000313" key="4">
    <source>
        <dbReference type="Proteomes" id="UP000444980"/>
    </source>
</evidence>
<gene>
    <name evidence="3" type="ORF">nbrc107697_06790</name>
</gene>
<keyword evidence="1" id="KW-1133">Transmembrane helix</keyword>
<dbReference type="Proteomes" id="UP000444980">
    <property type="component" value="Unassembled WGS sequence"/>
</dbReference>
<feature type="domain" description="Mce/MlaD" evidence="2">
    <location>
        <begin position="36"/>
        <end position="108"/>
    </location>
</feature>
<dbReference type="OrthoDB" id="4379218at2"/>
<keyword evidence="1" id="KW-0812">Transmembrane</keyword>
<reference evidence="4" key="1">
    <citation type="submission" date="2019-06" db="EMBL/GenBank/DDBJ databases">
        <title>Gordonia isolated from sludge of a wastewater treatment plant.</title>
        <authorList>
            <person name="Tamura T."/>
            <person name="Aoyama K."/>
            <person name="Kang Y."/>
            <person name="Saito S."/>
            <person name="Akiyama N."/>
            <person name="Yazawa K."/>
            <person name="Gonoi T."/>
            <person name="Mikami Y."/>
        </authorList>
    </citation>
    <scope>NUCLEOTIDE SEQUENCE [LARGE SCALE GENOMIC DNA]</scope>
    <source>
        <strain evidence="4">NBRC 107697</strain>
    </source>
</reference>
<keyword evidence="1" id="KW-0472">Membrane</keyword>
<dbReference type="Pfam" id="PF02470">
    <property type="entry name" value="MlaD"/>
    <property type="match status" value="1"/>
</dbReference>
<evidence type="ECO:0000259" key="2">
    <source>
        <dbReference type="Pfam" id="PF02470"/>
    </source>
</evidence>